<keyword evidence="2" id="KW-0812">Transmembrane</keyword>
<dbReference type="PRINTS" id="PR01217">
    <property type="entry name" value="PRICHEXTENSN"/>
</dbReference>
<feature type="region of interest" description="Disordered" evidence="1">
    <location>
        <begin position="1"/>
        <end position="187"/>
    </location>
</feature>
<feature type="compositionally biased region" description="Pro residues" evidence="1">
    <location>
        <begin position="335"/>
        <end position="387"/>
    </location>
</feature>
<name>A0A180GYZ2_PUCT1</name>
<evidence type="ECO:0000313" key="5">
    <source>
        <dbReference type="Proteomes" id="UP000005240"/>
    </source>
</evidence>
<evidence type="ECO:0000313" key="3">
    <source>
        <dbReference type="EMBL" id="OAV97538.1"/>
    </source>
</evidence>
<feature type="compositionally biased region" description="Acidic residues" evidence="1">
    <location>
        <begin position="176"/>
        <end position="187"/>
    </location>
</feature>
<reference evidence="3" key="1">
    <citation type="submission" date="2009-11" db="EMBL/GenBank/DDBJ databases">
        <authorList>
            <consortium name="The Broad Institute Genome Sequencing Platform"/>
            <person name="Ward D."/>
            <person name="Feldgarden M."/>
            <person name="Earl A."/>
            <person name="Young S.K."/>
            <person name="Zeng Q."/>
            <person name="Koehrsen M."/>
            <person name="Alvarado L."/>
            <person name="Berlin A."/>
            <person name="Bochicchio J."/>
            <person name="Borenstein D."/>
            <person name="Chapman S.B."/>
            <person name="Chen Z."/>
            <person name="Engels R."/>
            <person name="Freedman E."/>
            <person name="Gellesch M."/>
            <person name="Goldberg J."/>
            <person name="Griggs A."/>
            <person name="Gujja S."/>
            <person name="Heilman E."/>
            <person name="Heiman D."/>
            <person name="Hepburn T."/>
            <person name="Howarth C."/>
            <person name="Jen D."/>
            <person name="Larson L."/>
            <person name="Lewis B."/>
            <person name="Mehta T."/>
            <person name="Park D."/>
            <person name="Pearson M."/>
            <person name="Roberts A."/>
            <person name="Saif S."/>
            <person name="Shea T."/>
            <person name="Shenoy N."/>
            <person name="Sisk P."/>
            <person name="Stolte C."/>
            <person name="Sykes S."/>
            <person name="Thomson T."/>
            <person name="Walk T."/>
            <person name="White J."/>
            <person name="Yandava C."/>
            <person name="Izard J."/>
            <person name="Baranova O.V."/>
            <person name="Blanton J.M."/>
            <person name="Tanner A.C."/>
            <person name="Dewhirst F.E."/>
            <person name="Haas B."/>
            <person name="Nusbaum C."/>
            <person name="Birren B."/>
        </authorList>
    </citation>
    <scope>NUCLEOTIDE SEQUENCE [LARGE SCALE GENOMIC DNA]</scope>
    <source>
        <strain evidence="3">1-1 BBBD Race 1</strain>
    </source>
</reference>
<dbReference type="AlphaFoldDB" id="A0A180GYZ2"/>
<dbReference type="Proteomes" id="UP000005240">
    <property type="component" value="Unassembled WGS sequence"/>
</dbReference>
<keyword evidence="2" id="KW-1133">Transmembrane helix</keyword>
<protein>
    <submittedName>
        <fullName evidence="3 4">Uncharacterized protein</fullName>
    </submittedName>
</protein>
<keyword evidence="2" id="KW-0472">Membrane</keyword>
<sequence>MAHPSVQQPALLPKTPAISRTARKAQQSRTVGPKAHKPFEIYIDPNQPSATDAHPRSFKPSISATPANRNKTLAAGPSTRKHAGKPLEDKTNTLRKKKPVGHLLPSAGRLDAKQSGSPTLTTAKPKATPHHHHEATKTAAGRTSPPTTKLRLLYRTPATAKRAPRPPQPLFSSGAEDNDDEEYEQSLDDQQLSPVLSAFQTNFTLENVPDVEFGPPSATIEQVELPSPDDRVDFGAFLGGLQDHLGSAAGPAVAGGNALDAEVARVVAEDGRKELWTREPECRMPLFEDVQGSKACICPRRRLRDRHPRRASAAPQARRVCSGLPSPERLFRHPGPLPPLARPPSPPVPRAHTPLPPPPTPHPPSLPSPNPSSPSPPSPSPPSPSPPWRARRWWPASTPSSTRLSGRNRRSSSPTSHKISCCWLLEPSGTRGSTTSCSISDLSLPPLSVTLIHCPSRGPSLFSWPSSPPSLLCHSLRQPSPNPTPSLSLLLGPLFLPFKVPLFPIHVLLVYFLFAVVSCRPFLGS</sequence>
<accession>A0A180GYZ2</accession>
<evidence type="ECO:0000313" key="4">
    <source>
        <dbReference type="EnsemblFungi" id="PTTG_25987-t43_1-p1"/>
    </source>
</evidence>
<dbReference type="OrthoDB" id="2507491at2759"/>
<keyword evidence="5" id="KW-1185">Reference proteome</keyword>
<feature type="compositionally biased region" description="Polar residues" evidence="1">
    <location>
        <begin position="60"/>
        <end position="71"/>
    </location>
</feature>
<dbReference type="EnsemblFungi" id="PTTG_25987-t43_1">
    <property type="protein sequence ID" value="PTTG_25987-t43_1-p1"/>
    <property type="gene ID" value="PTTG_25987"/>
</dbReference>
<dbReference type="EMBL" id="ADAS02000012">
    <property type="protein sequence ID" value="OAV97538.1"/>
    <property type="molecule type" value="Genomic_DNA"/>
</dbReference>
<reference evidence="3" key="2">
    <citation type="submission" date="2016-05" db="EMBL/GenBank/DDBJ databases">
        <title>Comparative analysis highlights variable genome content of wheat rusts and divergence of the mating loci.</title>
        <authorList>
            <person name="Cuomo C.A."/>
            <person name="Bakkeren G."/>
            <person name="Szabo L."/>
            <person name="Khalil H."/>
            <person name="Joly D."/>
            <person name="Goldberg J."/>
            <person name="Young S."/>
            <person name="Zeng Q."/>
            <person name="Fellers J."/>
        </authorList>
    </citation>
    <scope>NUCLEOTIDE SEQUENCE [LARGE SCALE GENOMIC DNA]</scope>
    <source>
        <strain evidence="3">1-1 BBBD Race 1</strain>
    </source>
</reference>
<dbReference type="VEuPathDB" id="FungiDB:PTTG_25987"/>
<gene>
    <name evidence="3" type="ORF">PTTG_25987</name>
</gene>
<reference evidence="4 5" key="3">
    <citation type="journal article" date="2017" name="G3 (Bethesda)">
        <title>Comparative analysis highlights variable genome content of wheat rusts and divergence of the mating loci.</title>
        <authorList>
            <person name="Cuomo C.A."/>
            <person name="Bakkeren G."/>
            <person name="Khalil H.B."/>
            <person name="Panwar V."/>
            <person name="Joly D."/>
            <person name="Linning R."/>
            <person name="Sakthikumar S."/>
            <person name="Song X."/>
            <person name="Adiconis X."/>
            <person name="Fan L."/>
            <person name="Goldberg J.M."/>
            <person name="Levin J.Z."/>
            <person name="Young S."/>
            <person name="Zeng Q."/>
            <person name="Anikster Y."/>
            <person name="Bruce M."/>
            <person name="Wang M."/>
            <person name="Yin C."/>
            <person name="McCallum B."/>
            <person name="Szabo L.J."/>
            <person name="Hulbert S."/>
            <person name="Chen X."/>
            <person name="Fellers J.P."/>
        </authorList>
    </citation>
    <scope>NUCLEOTIDE SEQUENCE</scope>
    <source>
        <strain evidence="4">isolate 1-1 / race 1 (BBBD)</strain>
        <strain evidence="5">Isolate 1-1 / race 1 (BBBD)</strain>
    </source>
</reference>
<organism evidence="3">
    <name type="scientific">Puccinia triticina (isolate 1-1 / race 1 (BBBD))</name>
    <name type="common">Brown leaf rust fungus</name>
    <dbReference type="NCBI Taxonomy" id="630390"/>
    <lineage>
        <taxon>Eukaryota</taxon>
        <taxon>Fungi</taxon>
        <taxon>Dikarya</taxon>
        <taxon>Basidiomycota</taxon>
        <taxon>Pucciniomycotina</taxon>
        <taxon>Pucciniomycetes</taxon>
        <taxon>Pucciniales</taxon>
        <taxon>Pucciniaceae</taxon>
        <taxon>Puccinia</taxon>
    </lineage>
</organism>
<feature type="compositionally biased region" description="Polar residues" evidence="1">
    <location>
        <begin position="400"/>
        <end position="416"/>
    </location>
</feature>
<evidence type="ECO:0000256" key="1">
    <source>
        <dbReference type="SAM" id="MobiDB-lite"/>
    </source>
</evidence>
<feature type="region of interest" description="Disordered" evidence="1">
    <location>
        <begin position="305"/>
        <end position="416"/>
    </location>
</feature>
<proteinExistence type="predicted"/>
<reference evidence="4" key="4">
    <citation type="submission" date="2025-05" db="UniProtKB">
        <authorList>
            <consortium name="EnsemblFungi"/>
        </authorList>
    </citation>
    <scope>IDENTIFICATION</scope>
    <source>
        <strain evidence="4">isolate 1-1 / race 1 (BBBD)</strain>
    </source>
</reference>
<feature type="transmembrane region" description="Helical" evidence="2">
    <location>
        <begin position="503"/>
        <end position="523"/>
    </location>
</feature>
<evidence type="ECO:0000256" key="2">
    <source>
        <dbReference type="SAM" id="Phobius"/>
    </source>
</evidence>